<dbReference type="InParanoid" id="A0A2P5EXF8"/>
<protein>
    <submittedName>
        <fullName evidence="1">Uncharacterized protein</fullName>
    </submittedName>
</protein>
<name>A0A2P5EXF8_TREOI</name>
<dbReference type="OrthoDB" id="10329600at2759"/>
<dbReference type="EMBL" id="JXTC01000086">
    <property type="protein sequence ID" value="PON90213.1"/>
    <property type="molecule type" value="Genomic_DNA"/>
</dbReference>
<keyword evidence="2" id="KW-1185">Reference proteome</keyword>
<dbReference type="AlphaFoldDB" id="A0A2P5EXF8"/>
<evidence type="ECO:0000313" key="2">
    <source>
        <dbReference type="Proteomes" id="UP000237000"/>
    </source>
</evidence>
<reference evidence="2" key="1">
    <citation type="submission" date="2016-06" db="EMBL/GenBank/DDBJ databases">
        <title>Parallel loss of symbiosis genes in relatives of nitrogen-fixing non-legume Parasponia.</title>
        <authorList>
            <person name="Van Velzen R."/>
            <person name="Holmer R."/>
            <person name="Bu F."/>
            <person name="Rutten L."/>
            <person name="Van Zeijl A."/>
            <person name="Liu W."/>
            <person name="Santuari L."/>
            <person name="Cao Q."/>
            <person name="Sharma T."/>
            <person name="Shen D."/>
            <person name="Roswanjaya Y."/>
            <person name="Wardhani T."/>
            <person name="Kalhor M.S."/>
            <person name="Jansen J."/>
            <person name="Van den Hoogen J."/>
            <person name="Gungor B."/>
            <person name="Hartog M."/>
            <person name="Hontelez J."/>
            <person name="Verver J."/>
            <person name="Yang W.-C."/>
            <person name="Schijlen E."/>
            <person name="Repin R."/>
            <person name="Schilthuizen M."/>
            <person name="Schranz E."/>
            <person name="Heidstra R."/>
            <person name="Miyata K."/>
            <person name="Fedorova E."/>
            <person name="Kohlen W."/>
            <person name="Bisseling T."/>
            <person name="Smit S."/>
            <person name="Geurts R."/>
        </authorList>
    </citation>
    <scope>NUCLEOTIDE SEQUENCE [LARGE SCALE GENOMIC DNA]</scope>
    <source>
        <strain evidence="2">cv. RG33-2</strain>
    </source>
</reference>
<dbReference type="Proteomes" id="UP000237000">
    <property type="component" value="Unassembled WGS sequence"/>
</dbReference>
<organism evidence="1 2">
    <name type="scientific">Trema orientale</name>
    <name type="common">Charcoal tree</name>
    <name type="synonym">Celtis orientalis</name>
    <dbReference type="NCBI Taxonomy" id="63057"/>
    <lineage>
        <taxon>Eukaryota</taxon>
        <taxon>Viridiplantae</taxon>
        <taxon>Streptophyta</taxon>
        <taxon>Embryophyta</taxon>
        <taxon>Tracheophyta</taxon>
        <taxon>Spermatophyta</taxon>
        <taxon>Magnoliopsida</taxon>
        <taxon>eudicotyledons</taxon>
        <taxon>Gunneridae</taxon>
        <taxon>Pentapetalae</taxon>
        <taxon>rosids</taxon>
        <taxon>fabids</taxon>
        <taxon>Rosales</taxon>
        <taxon>Cannabaceae</taxon>
        <taxon>Trema</taxon>
    </lineage>
</organism>
<evidence type="ECO:0000313" key="1">
    <source>
        <dbReference type="EMBL" id="PON90213.1"/>
    </source>
</evidence>
<sequence length="66" mass="7352">MDGLMMGLIGSCIELRGGVVDGFYSEEKKLLLEKDGPHVARISVFEFRIGGCGKWSMWLFVVQINS</sequence>
<gene>
    <name evidence="1" type="ORF">TorRG33x02_140630</name>
</gene>
<proteinExistence type="predicted"/>
<comment type="caution">
    <text evidence="1">The sequence shown here is derived from an EMBL/GenBank/DDBJ whole genome shotgun (WGS) entry which is preliminary data.</text>
</comment>
<accession>A0A2P5EXF8</accession>